<gene>
    <name evidence="2" type="ORF">Tci_171627</name>
</gene>
<evidence type="ECO:0000256" key="1">
    <source>
        <dbReference type="SAM" id="MobiDB-lite"/>
    </source>
</evidence>
<reference evidence="2" key="1">
    <citation type="journal article" date="2019" name="Sci. Rep.">
        <title>Draft genome of Tanacetum cinerariifolium, the natural source of mosquito coil.</title>
        <authorList>
            <person name="Yamashiro T."/>
            <person name="Shiraishi A."/>
            <person name="Satake H."/>
            <person name="Nakayama K."/>
        </authorList>
    </citation>
    <scope>NUCLEOTIDE SEQUENCE</scope>
</reference>
<proteinExistence type="predicted"/>
<protein>
    <submittedName>
        <fullName evidence="2">Uncharacterized protein</fullName>
    </submittedName>
</protein>
<dbReference type="EMBL" id="BKCJ010041411">
    <property type="protein sequence ID" value="GEV99650.1"/>
    <property type="molecule type" value="Genomic_DNA"/>
</dbReference>
<name>A0A699GTQ1_TANCI</name>
<evidence type="ECO:0000313" key="2">
    <source>
        <dbReference type="EMBL" id="GEV99650.1"/>
    </source>
</evidence>
<accession>A0A699GTQ1</accession>
<comment type="caution">
    <text evidence="2">The sequence shown here is derived from an EMBL/GenBank/DDBJ whole genome shotgun (WGS) entry which is preliminary data.</text>
</comment>
<sequence>MVYSFIFPASCTESVETSAGRVILFGTIPTTIPDTTPTVTLATTHVDTTLILAEIPTVSPIVPPYFTSTDDPSDSDTPDTPPSPIHGTPFTEITPSTQSSLAASGALRLRVMILAPRQPIPYGRPYCGVIGERVRVMSIDTFSWVRGGGGTLGKGDIVRVNTLKLKKLINFFRSREVSMIWSFSVLGVCKSTKILVVCEYGLTSEWDYEDLTELLERESDEFVLNHEGDKNDAGVVSLMSDLTIKV</sequence>
<organism evidence="2">
    <name type="scientific">Tanacetum cinerariifolium</name>
    <name type="common">Dalmatian daisy</name>
    <name type="synonym">Chrysanthemum cinerariifolium</name>
    <dbReference type="NCBI Taxonomy" id="118510"/>
    <lineage>
        <taxon>Eukaryota</taxon>
        <taxon>Viridiplantae</taxon>
        <taxon>Streptophyta</taxon>
        <taxon>Embryophyta</taxon>
        <taxon>Tracheophyta</taxon>
        <taxon>Spermatophyta</taxon>
        <taxon>Magnoliopsida</taxon>
        <taxon>eudicotyledons</taxon>
        <taxon>Gunneridae</taxon>
        <taxon>Pentapetalae</taxon>
        <taxon>asterids</taxon>
        <taxon>campanulids</taxon>
        <taxon>Asterales</taxon>
        <taxon>Asteraceae</taxon>
        <taxon>Asteroideae</taxon>
        <taxon>Anthemideae</taxon>
        <taxon>Anthemidinae</taxon>
        <taxon>Tanacetum</taxon>
    </lineage>
</organism>
<dbReference type="AlphaFoldDB" id="A0A699GTQ1"/>
<feature type="region of interest" description="Disordered" evidence="1">
    <location>
        <begin position="63"/>
        <end position="96"/>
    </location>
</feature>